<dbReference type="GO" id="GO:0005886">
    <property type="term" value="C:plasma membrane"/>
    <property type="evidence" value="ECO:0007669"/>
    <property type="project" value="UniProtKB-SubCell"/>
</dbReference>
<evidence type="ECO:0000256" key="4">
    <source>
        <dbReference type="ARBA" id="ARBA00022475"/>
    </source>
</evidence>
<evidence type="ECO:0000256" key="2">
    <source>
        <dbReference type="ARBA" id="ARBA00009854"/>
    </source>
</evidence>
<feature type="transmembrane region" description="Helical" evidence="8">
    <location>
        <begin position="38"/>
        <end position="59"/>
    </location>
</feature>
<keyword evidence="6 8" id="KW-1133">Transmembrane helix</keyword>
<gene>
    <name evidence="10" type="ORF">IAC44_05650</name>
</gene>
<feature type="transmembrane region" description="Helical" evidence="8">
    <location>
        <begin position="71"/>
        <end position="91"/>
    </location>
</feature>
<accession>A0A9D1HCB9</accession>
<dbReference type="InterPro" id="IPR050144">
    <property type="entry name" value="AAE_transporter"/>
</dbReference>
<comment type="caution">
    <text evidence="10">The sequence shown here is derived from an EMBL/GenBank/DDBJ whole genome shotgun (WGS) entry which is preliminary data.</text>
</comment>
<name>A0A9D1HCB9_9FLAO</name>
<feature type="transmembrane region" description="Helical" evidence="8">
    <location>
        <begin position="378"/>
        <end position="398"/>
    </location>
</feature>
<keyword evidence="4" id="KW-1003">Cell membrane</keyword>
<reference evidence="10" key="2">
    <citation type="journal article" date="2021" name="PeerJ">
        <title>Extensive microbial diversity within the chicken gut microbiome revealed by metagenomics and culture.</title>
        <authorList>
            <person name="Gilroy R."/>
            <person name="Ravi A."/>
            <person name="Getino M."/>
            <person name="Pursley I."/>
            <person name="Horton D.L."/>
            <person name="Alikhan N.F."/>
            <person name="Baker D."/>
            <person name="Gharbi K."/>
            <person name="Hall N."/>
            <person name="Watson M."/>
            <person name="Adriaenssens E.M."/>
            <person name="Foster-Nyarko E."/>
            <person name="Jarju S."/>
            <person name="Secka A."/>
            <person name="Antonio M."/>
            <person name="Oren A."/>
            <person name="Chaudhuri R.R."/>
            <person name="La Ragione R."/>
            <person name="Hildebrand F."/>
            <person name="Pallen M.J."/>
        </authorList>
    </citation>
    <scope>NUCLEOTIDE SEQUENCE</scope>
    <source>
        <strain evidence="10">1383</strain>
    </source>
</reference>
<evidence type="ECO:0000256" key="8">
    <source>
        <dbReference type="SAM" id="Phobius"/>
    </source>
</evidence>
<evidence type="ECO:0000313" key="11">
    <source>
        <dbReference type="Proteomes" id="UP000824161"/>
    </source>
</evidence>
<comment type="similarity">
    <text evidence="2">Belongs to the AAE transporter (TC 2.A.81) family.</text>
</comment>
<dbReference type="InterPro" id="IPR036721">
    <property type="entry name" value="RCK_C_sf"/>
</dbReference>
<sequence length="524" mass="56215">MNWLYELFFGSGIAHTVAVFSVVIALGVLLGKIKVWGISLGITWVLFAGIFLSHIGMRIEPSILGFVKEFGLILFVYTIGMQVGPGFFSAFKRGGLRLNMFAILIVALGVLTTLCIFWATGTPITTMVGILSGAVTNTPGLGAAQQAVEDMGGDDPTIAMGYAVAYPLGVIGIILVYMLLRAVFRIDYGKETEAAQNRAAEKMARATHVSMQVNNPAIFGKTIREISHLVGKKFVASRVLHADGSVEIGSSNTVLGEGDRLLVIAARQDMEAITAFIGSRVEEMHRADWQKLDEQLVSRRIMVTRSEFNGRLLGELHIQRAYGVNITRVNRAGLDLVAHPELALQVGDRVTVVGPERNIAGVEKLLGNSMRRLREPNLITIFVGIFLGVALGSIPFVFPGVPQPVKLGLAGGPLIVAILVSRFGPSFKLVTYTTASANLMLREVGIALFLAAVGLGAGEDFVATVVDGGGLIWVWYGFLITVIPLCVAGVIARLAFRMNYFTLLGLIAGATTDPPALAFSNEQT</sequence>
<evidence type="ECO:0000256" key="1">
    <source>
        <dbReference type="ARBA" id="ARBA00004651"/>
    </source>
</evidence>
<keyword evidence="5 8" id="KW-0812">Transmembrane</keyword>
<feature type="transmembrane region" description="Helical" evidence="8">
    <location>
        <begin position="404"/>
        <end position="423"/>
    </location>
</feature>
<evidence type="ECO:0000256" key="5">
    <source>
        <dbReference type="ARBA" id="ARBA00022692"/>
    </source>
</evidence>
<evidence type="ECO:0000313" key="10">
    <source>
        <dbReference type="EMBL" id="HIT98307.1"/>
    </source>
</evidence>
<dbReference type="EMBL" id="DVLY01000141">
    <property type="protein sequence ID" value="HIT98307.1"/>
    <property type="molecule type" value="Genomic_DNA"/>
</dbReference>
<feature type="non-terminal residue" evidence="10">
    <location>
        <position position="524"/>
    </location>
</feature>
<dbReference type="GO" id="GO:0006813">
    <property type="term" value="P:potassium ion transport"/>
    <property type="evidence" value="ECO:0007669"/>
    <property type="project" value="InterPro"/>
</dbReference>
<reference evidence="10" key="1">
    <citation type="submission" date="2020-10" db="EMBL/GenBank/DDBJ databases">
        <authorList>
            <person name="Gilroy R."/>
        </authorList>
    </citation>
    <scope>NUCLEOTIDE SEQUENCE</scope>
    <source>
        <strain evidence="10">1383</strain>
    </source>
</reference>
<feature type="transmembrane region" description="Helical" evidence="8">
    <location>
        <begin position="472"/>
        <end position="496"/>
    </location>
</feature>
<feature type="domain" description="RCK C-terminal" evidence="9">
    <location>
        <begin position="284"/>
        <end position="368"/>
    </location>
</feature>
<organism evidence="10 11">
    <name type="scientific">Candidatus Merdimorpha stercoravium</name>
    <dbReference type="NCBI Taxonomy" id="2840863"/>
    <lineage>
        <taxon>Bacteria</taxon>
        <taxon>Pseudomonadati</taxon>
        <taxon>Bacteroidota</taxon>
        <taxon>Flavobacteriia</taxon>
        <taxon>Flavobacteriales</taxon>
        <taxon>Candidatus Merdimorpha</taxon>
    </lineage>
</organism>
<proteinExistence type="inferred from homology"/>
<dbReference type="PROSITE" id="PS51202">
    <property type="entry name" value="RCK_C"/>
    <property type="match status" value="2"/>
</dbReference>
<dbReference type="Gene3D" id="3.30.70.1450">
    <property type="entry name" value="Regulator of K+ conductance, C-terminal domain"/>
    <property type="match status" value="2"/>
</dbReference>
<dbReference type="PANTHER" id="PTHR30445:SF3">
    <property type="entry name" value="TRANSPORT PROTEIN YIDE-RELATED"/>
    <property type="match status" value="1"/>
</dbReference>
<feature type="domain" description="RCK C-terminal" evidence="9">
    <location>
        <begin position="193"/>
        <end position="279"/>
    </location>
</feature>
<dbReference type="Proteomes" id="UP000824161">
    <property type="component" value="Unassembled WGS sequence"/>
</dbReference>
<dbReference type="InterPro" id="IPR006037">
    <property type="entry name" value="RCK_C"/>
</dbReference>
<evidence type="ECO:0000256" key="3">
    <source>
        <dbReference type="ARBA" id="ARBA00022448"/>
    </source>
</evidence>
<comment type="subcellular location">
    <subcellularLocation>
        <location evidence="1">Cell membrane</location>
        <topology evidence="1">Multi-pass membrane protein</topology>
    </subcellularLocation>
</comment>
<feature type="transmembrane region" description="Helical" evidence="8">
    <location>
        <begin position="159"/>
        <end position="180"/>
    </location>
</feature>
<dbReference type="PANTHER" id="PTHR30445">
    <property type="entry name" value="K(+)_H(+) ANTIPORTER SUBUNIT KHTT"/>
    <property type="match status" value="1"/>
</dbReference>
<feature type="transmembrane region" description="Helical" evidence="8">
    <location>
        <begin position="12"/>
        <end position="31"/>
    </location>
</feature>
<dbReference type="GO" id="GO:0008324">
    <property type="term" value="F:monoatomic cation transmembrane transporter activity"/>
    <property type="evidence" value="ECO:0007669"/>
    <property type="project" value="InterPro"/>
</dbReference>
<evidence type="ECO:0000256" key="6">
    <source>
        <dbReference type="ARBA" id="ARBA00022989"/>
    </source>
</evidence>
<feature type="transmembrane region" description="Helical" evidence="8">
    <location>
        <begin position="98"/>
        <end position="119"/>
    </location>
</feature>
<feature type="transmembrane region" description="Helical" evidence="8">
    <location>
        <begin position="444"/>
        <end position="466"/>
    </location>
</feature>
<evidence type="ECO:0000259" key="9">
    <source>
        <dbReference type="PROSITE" id="PS51202"/>
    </source>
</evidence>
<dbReference type="Pfam" id="PF02080">
    <property type="entry name" value="TrkA_C"/>
    <property type="match status" value="1"/>
</dbReference>
<protein>
    <submittedName>
        <fullName evidence="10">Transporter</fullName>
    </submittedName>
</protein>
<keyword evidence="3" id="KW-0813">Transport</keyword>
<dbReference type="SUPFAM" id="SSF116726">
    <property type="entry name" value="TrkA C-terminal domain-like"/>
    <property type="match status" value="2"/>
</dbReference>
<dbReference type="InterPro" id="IPR006512">
    <property type="entry name" value="YidE_YbjL"/>
</dbReference>
<dbReference type="AlphaFoldDB" id="A0A9D1HCB9"/>
<dbReference type="NCBIfam" id="NF003007">
    <property type="entry name" value="PRK03818.1"/>
    <property type="match status" value="1"/>
</dbReference>
<dbReference type="NCBIfam" id="TIGR01625">
    <property type="entry name" value="YidE_YbjL_dupl"/>
    <property type="match status" value="2"/>
</dbReference>
<keyword evidence="7 8" id="KW-0472">Membrane</keyword>
<dbReference type="Pfam" id="PF06826">
    <property type="entry name" value="Asp-Al_Ex"/>
    <property type="match status" value="2"/>
</dbReference>
<evidence type="ECO:0000256" key="7">
    <source>
        <dbReference type="ARBA" id="ARBA00023136"/>
    </source>
</evidence>